<feature type="compositionally biased region" description="Low complexity" evidence="10">
    <location>
        <begin position="433"/>
        <end position="447"/>
    </location>
</feature>
<dbReference type="InterPro" id="IPR036873">
    <property type="entry name" value="Rhodanese-like_dom_sf"/>
</dbReference>
<evidence type="ECO:0000313" key="12">
    <source>
        <dbReference type="EMBL" id="CAH7673728.1"/>
    </source>
</evidence>
<feature type="compositionally biased region" description="Acidic residues" evidence="10">
    <location>
        <begin position="93"/>
        <end position="103"/>
    </location>
</feature>
<feature type="region of interest" description="Disordered" evidence="10">
    <location>
        <begin position="330"/>
        <end position="398"/>
    </location>
</feature>
<dbReference type="CDD" id="cd01530">
    <property type="entry name" value="Cdc25"/>
    <property type="match status" value="1"/>
</dbReference>
<organism evidence="12 13">
    <name type="scientific">Phakopsora pachyrhizi</name>
    <name type="common">Asian soybean rust disease fungus</name>
    <dbReference type="NCBI Taxonomy" id="170000"/>
    <lineage>
        <taxon>Eukaryota</taxon>
        <taxon>Fungi</taxon>
        <taxon>Dikarya</taxon>
        <taxon>Basidiomycota</taxon>
        <taxon>Pucciniomycotina</taxon>
        <taxon>Pucciniomycetes</taxon>
        <taxon>Pucciniales</taxon>
        <taxon>Phakopsoraceae</taxon>
        <taxon>Phakopsora</taxon>
    </lineage>
</organism>
<dbReference type="InterPro" id="IPR000751">
    <property type="entry name" value="MPI_Phosphatase"/>
</dbReference>
<evidence type="ECO:0000256" key="8">
    <source>
        <dbReference type="ARBA" id="ARBA00051722"/>
    </source>
</evidence>
<keyword evidence="3" id="KW-0132">Cell division</keyword>
<feature type="region of interest" description="Disordered" evidence="10">
    <location>
        <begin position="166"/>
        <end position="317"/>
    </location>
</feature>
<evidence type="ECO:0000256" key="4">
    <source>
        <dbReference type="ARBA" id="ARBA00022776"/>
    </source>
</evidence>
<feature type="compositionally biased region" description="Acidic residues" evidence="10">
    <location>
        <begin position="114"/>
        <end position="124"/>
    </location>
</feature>
<feature type="compositionally biased region" description="Polar residues" evidence="10">
    <location>
        <begin position="32"/>
        <end position="47"/>
    </location>
</feature>
<dbReference type="PRINTS" id="PR00716">
    <property type="entry name" value="MPIPHPHTASE"/>
</dbReference>
<dbReference type="FunFam" id="3.40.250.10:FF:000021">
    <property type="entry name" value="M-phase inducer phosphatase cdc-25.2"/>
    <property type="match status" value="1"/>
</dbReference>
<evidence type="ECO:0000256" key="3">
    <source>
        <dbReference type="ARBA" id="ARBA00022618"/>
    </source>
</evidence>
<dbReference type="SUPFAM" id="SSF52821">
    <property type="entry name" value="Rhodanese/Cell cycle control phosphatase"/>
    <property type="match status" value="1"/>
</dbReference>
<keyword evidence="7" id="KW-0131">Cell cycle</keyword>
<proteinExistence type="inferred from homology"/>
<comment type="catalytic activity">
    <reaction evidence="8">
        <text>O-phospho-L-tyrosyl-[protein] + H2O = L-tyrosyl-[protein] + phosphate</text>
        <dbReference type="Rhea" id="RHEA:10684"/>
        <dbReference type="Rhea" id="RHEA-COMP:10136"/>
        <dbReference type="Rhea" id="RHEA-COMP:20101"/>
        <dbReference type="ChEBI" id="CHEBI:15377"/>
        <dbReference type="ChEBI" id="CHEBI:43474"/>
        <dbReference type="ChEBI" id="CHEBI:46858"/>
        <dbReference type="ChEBI" id="CHEBI:61978"/>
        <dbReference type="EC" id="3.1.3.48"/>
    </reaction>
</comment>
<dbReference type="InterPro" id="IPR001763">
    <property type="entry name" value="Rhodanese-like_dom"/>
</dbReference>
<reference evidence="12" key="1">
    <citation type="submission" date="2022-06" db="EMBL/GenBank/DDBJ databases">
        <authorList>
            <consortium name="SYNGENTA / RWTH Aachen University"/>
        </authorList>
    </citation>
    <scope>NUCLEOTIDE SEQUENCE</scope>
</reference>
<feature type="region of interest" description="Disordered" evidence="10">
    <location>
        <begin position="93"/>
        <end position="124"/>
    </location>
</feature>
<gene>
    <name evidence="12" type="ORF">PPACK8108_LOCUS8615</name>
</gene>
<evidence type="ECO:0000256" key="2">
    <source>
        <dbReference type="ARBA" id="ARBA00013064"/>
    </source>
</evidence>
<feature type="compositionally biased region" description="Polar residues" evidence="10">
    <location>
        <begin position="169"/>
        <end position="180"/>
    </location>
</feature>
<dbReference type="Proteomes" id="UP001153365">
    <property type="component" value="Unassembled WGS sequence"/>
</dbReference>
<evidence type="ECO:0000256" key="10">
    <source>
        <dbReference type="SAM" id="MobiDB-lite"/>
    </source>
</evidence>
<feature type="compositionally biased region" description="Polar residues" evidence="10">
    <location>
        <begin position="372"/>
        <end position="392"/>
    </location>
</feature>
<comment type="similarity">
    <text evidence="1">Belongs to the MPI phosphatase family.</text>
</comment>
<dbReference type="EC" id="3.1.3.48" evidence="2"/>
<sequence>MASTRVLLSSSSPTPAHQLHHPFRRFDPQPSPLSNSQLFRNRNTLQNHFHQELNSDGYLDDDDDDEELALNEGQDFVEDHYGDEAECQSFQDEAADDNDEVESSEANPNGERDVEADDDYEDGDQQSLIGELDSFDGNYLSVNGLGFSPTLDASFATSMSIGTIPPTPSINNTLDSPSEPRNSHSLRHGQTSFLPAHLFAPNPNAMPPSSSPHRMDVSPVPKASHVNNPLNLPSPDPFRCPQRQWQPWSTSPPPSEARRTIALRKPCARPSIISPEPMAISSSELHKSVPSRSSPAAVTDGMDIDSPSYSQQHIIPPDSDYFEHSLEEFEDHSGPQHVDRSGSQCSIGKRSRSSEEELDEDSGLEEDLTRLSRPTSRGSGASKSRHPSSSPKAHQAGLMNANPNIFKGHWRRTTSVAGPSNLFAPRGGRNHGKFSFSPNSSPSQAVSPSVKAASSKAMSFGKKSDKSISGFKVSSSKSGFGPLNTLNAPLNATSQSYLQQYGASSLGAASGRAIVSGSRRTPLGVVQSSATLFSRHHSNIQTSSTAGNTLNRQRDAAGRPAFKARRAISFAATEGNLLLGVSGDDGDEEDEEISLLGPNCSPAPKASFCSSKTIQRHCVSNTWPKYGTGFNHHARHASYKGERDENCAKSIRKRSPPPPALEYLLPPPCPSHHSSSLQSPIRALAATISLGSTIESPVGLGFSEKERAGKILPCHKVSDDGLMRITPDTMDGLMEGIYDDMITQRIVIDCRFGYEYDGGHIKNAINVREKERVEEMLLGGRVYGRDGKSLVPLPSESGKTDSEGCHKKVILIFHCEYSAMRAPTIAKHLREKDRHLNMPHYPALHYPEVYILEGGYAKYFDHSPQHCEGAYVKMDDPNHKIDRDQDLNMFRNKEIGQFYKRKS</sequence>
<keyword evidence="4" id="KW-0498">Mitosis</keyword>
<dbReference type="GO" id="GO:0010971">
    <property type="term" value="P:positive regulation of G2/M transition of mitotic cell cycle"/>
    <property type="evidence" value="ECO:0007669"/>
    <property type="project" value="TreeGrafter"/>
</dbReference>
<keyword evidence="5" id="KW-0378">Hydrolase</keyword>
<evidence type="ECO:0000256" key="9">
    <source>
        <dbReference type="ARBA" id="ARBA00067190"/>
    </source>
</evidence>
<evidence type="ECO:0000256" key="6">
    <source>
        <dbReference type="ARBA" id="ARBA00022912"/>
    </source>
</evidence>
<evidence type="ECO:0000313" key="13">
    <source>
        <dbReference type="Proteomes" id="UP001153365"/>
    </source>
</evidence>
<keyword evidence="6" id="KW-0904">Protein phosphatase</keyword>
<dbReference type="GO" id="GO:0005634">
    <property type="term" value="C:nucleus"/>
    <property type="evidence" value="ECO:0007669"/>
    <property type="project" value="TreeGrafter"/>
</dbReference>
<dbReference type="PANTHER" id="PTHR10828">
    <property type="entry name" value="M-PHASE INDUCER PHOSPHATASE DUAL SPECIFICITY PHOSPHATASE CDC25"/>
    <property type="match status" value="1"/>
</dbReference>
<dbReference type="Pfam" id="PF00581">
    <property type="entry name" value="Rhodanese"/>
    <property type="match status" value="1"/>
</dbReference>
<feature type="region of interest" description="Disordered" evidence="10">
    <location>
        <begin position="424"/>
        <end position="447"/>
    </location>
</feature>
<dbReference type="GO" id="GO:0000086">
    <property type="term" value="P:G2/M transition of mitotic cell cycle"/>
    <property type="evidence" value="ECO:0007669"/>
    <property type="project" value="TreeGrafter"/>
</dbReference>
<evidence type="ECO:0000256" key="1">
    <source>
        <dbReference type="ARBA" id="ARBA00011065"/>
    </source>
</evidence>
<dbReference type="GO" id="GO:0051301">
    <property type="term" value="P:cell division"/>
    <property type="evidence" value="ECO:0007669"/>
    <property type="project" value="UniProtKB-KW"/>
</dbReference>
<dbReference type="GO" id="GO:0110032">
    <property type="term" value="P:positive regulation of G2/MI transition of meiotic cell cycle"/>
    <property type="evidence" value="ECO:0007669"/>
    <property type="project" value="TreeGrafter"/>
</dbReference>
<feature type="compositionally biased region" description="Basic and acidic residues" evidence="10">
    <location>
        <begin position="330"/>
        <end position="340"/>
    </location>
</feature>
<dbReference type="SMART" id="SM00450">
    <property type="entry name" value="RHOD"/>
    <property type="match status" value="1"/>
</dbReference>
<dbReference type="GO" id="GO:0005737">
    <property type="term" value="C:cytoplasm"/>
    <property type="evidence" value="ECO:0007669"/>
    <property type="project" value="TreeGrafter"/>
</dbReference>
<dbReference type="GO" id="GO:0004725">
    <property type="term" value="F:protein tyrosine phosphatase activity"/>
    <property type="evidence" value="ECO:0007669"/>
    <property type="project" value="UniProtKB-EC"/>
</dbReference>
<dbReference type="Gene3D" id="3.40.250.10">
    <property type="entry name" value="Rhodanese-like domain"/>
    <property type="match status" value="1"/>
</dbReference>
<feature type="compositionally biased region" description="Acidic residues" evidence="10">
    <location>
        <begin position="356"/>
        <end position="366"/>
    </location>
</feature>
<dbReference type="PANTHER" id="PTHR10828:SF17">
    <property type="entry name" value="PROTEIN-TYROSINE-PHOSPHATASE"/>
    <property type="match status" value="1"/>
</dbReference>
<evidence type="ECO:0000259" key="11">
    <source>
        <dbReference type="PROSITE" id="PS50206"/>
    </source>
</evidence>
<accession>A0AAV0AWU3</accession>
<feature type="region of interest" description="Disordered" evidence="10">
    <location>
        <begin position="1"/>
        <end position="47"/>
    </location>
</feature>
<dbReference type="PROSITE" id="PS50206">
    <property type="entry name" value="RHODANESE_3"/>
    <property type="match status" value="1"/>
</dbReference>
<feature type="domain" description="Rhodanese" evidence="11">
    <location>
        <begin position="746"/>
        <end position="868"/>
    </location>
</feature>
<comment type="caution">
    <text evidence="12">The sequence shown here is derived from an EMBL/GenBank/DDBJ whole genome shotgun (WGS) entry which is preliminary data.</text>
</comment>
<protein>
    <recommendedName>
        <fullName evidence="9">M-phase inducer phosphatase</fullName>
        <ecNumber evidence="2">3.1.3.48</ecNumber>
    </recommendedName>
</protein>
<dbReference type="EMBL" id="CALTRL010001790">
    <property type="protein sequence ID" value="CAH7673728.1"/>
    <property type="molecule type" value="Genomic_DNA"/>
</dbReference>
<name>A0AAV0AWU3_PHAPC</name>
<evidence type="ECO:0000256" key="7">
    <source>
        <dbReference type="ARBA" id="ARBA00023306"/>
    </source>
</evidence>
<feature type="compositionally biased region" description="Polar residues" evidence="10">
    <location>
        <begin position="1"/>
        <end position="15"/>
    </location>
</feature>
<keyword evidence="13" id="KW-1185">Reference proteome</keyword>
<dbReference type="AlphaFoldDB" id="A0AAV0AWU3"/>
<evidence type="ECO:0000256" key="5">
    <source>
        <dbReference type="ARBA" id="ARBA00022801"/>
    </source>
</evidence>